<evidence type="ECO:0000313" key="2">
    <source>
        <dbReference type="Proteomes" id="UP000595437"/>
    </source>
</evidence>
<dbReference type="AlphaFoldDB" id="A0A7T8K0I7"/>
<name>A0A7T8K0I7_CALRO</name>
<feature type="non-terminal residue" evidence="1">
    <location>
        <position position="78"/>
    </location>
</feature>
<accession>A0A7T8K0I7</accession>
<gene>
    <name evidence="1" type="ORF">FKW44_016585</name>
</gene>
<feature type="non-terminal residue" evidence="1">
    <location>
        <position position="1"/>
    </location>
</feature>
<reference evidence="2" key="1">
    <citation type="submission" date="2021-01" db="EMBL/GenBank/DDBJ databases">
        <title>Caligus Genome Assembly.</title>
        <authorList>
            <person name="Gallardo-Escarate C."/>
        </authorList>
    </citation>
    <scope>NUCLEOTIDE SEQUENCE [LARGE SCALE GENOMIC DNA]</scope>
</reference>
<proteinExistence type="predicted"/>
<sequence length="78" mass="8418">VLQIIGGSLSLSAMEPTLKSSIGRNLSGLALVKSRNLEERFLQGILTHCSCLESLALIDCQGFGQIESYISFESDSLK</sequence>
<organism evidence="1 2">
    <name type="scientific">Caligus rogercresseyi</name>
    <name type="common">Sea louse</name>
    <dbReference type="NCBI Taxonomy" id="217165"/>
    <lineage>
        <taxon>Eukaryota</taxon>
        <taxon>Metazoa</taxon>
        <taxon>Ecdysozoa</taxon>
        <taxon>Arthropoda</taxon>
        <taxon>Crustacea</taxon>
        <taxon>Multicrustacea</taxon>
        <taxon>Hexanauplia</taxon>
        <taxon>Copepoda</taxon>
        <taxon>Siphonostomatoida</taxon>
        <taxon>Caligidae</taxon>
        <taxon>Caligus</taxon>
    </lineage>
</organism>
<dbReference type="Proteomes" id="UP000595437">
    <property type="component" value="Chromosome 11"/>
</dbReference>
<evidence type="ECO:0000313" key="1">
    <source>
        <dbReference type="EMBL" id="QQP42042.1"/>
    </source>
</evidence>
<keyword evidence="2" id="KW-1185">Reference proteome</keyword>
<protein>
    <submittedName>
        <fullName evidence="1">Uncharacterized protein</fullName>
    </submittedName>
</protein>
<dbReference type="EMBL" id="CP045900">
    <property type="protein sequence ID" value="QQP42042.1"/>
    <property type="molecule type" value="Genomic_DNA"/>
</dbReference>